<evidence type="ECO:0000256" key="9">
    <source>
        <dbReference type="HAMAP-Rule" id="MF_00135"/>
    </source>
</evidence>
<reference evidence="11 12" key="1">
    <citation type="submission" date="2017-06" db="EMBL/GenBank/DDBJ databases">
        <title>Genome sequencing of cyanobaciteial culture collection at National Institute for Environmental Studies (NIES).</title>
        <authorList>
            <person name="Hirose Y."/>
            <person name="Shimura Y."/>
            <person name="Fujisawa T."/>
            <person name="Nakamura Y."/>
            <person name="Kawachi M."/>
        </authorList>
    </citation>
    <scope>NUCLEOTIDE SEQUENCE [LARGE SCALE GENOMIC DNA]</scope>
    <source>
        <strain evidence="11 12">NIES-23</strain>
    </source>
</reference>
<dbReference type="SUPFAM" id="SSF51366">
    <property type="entry name" value="Ribulose-phoshate binding barrel"/>
    <property type="match status" value="1"/>
</dbReference>
<evidence type="ECO:0000313" key="11">
    <source>
        <dbReference type="EMBL" id="BAY70886.1"/>
    </source>
</evidence>
<evidence type="ECO:0000259" key="10">
    <source>
        <dbReference type="Pfam" id="PF00697"/>
    </source>
</evidence>
<protein>
    <recommendedName>
        <fullName evidence="4 9">N-(5'-phosphoribosyl)anthranilate isomerase</fullName>
        <shortName evidence="9">PRAI</shortName>
        <ecNumber evidence="3 9">5.3.1.24</ecNumber>
    </recommendedName>
</protein>
<name>A0A1Z4KPI5_ANAVA</name>
<keyword evidence="7 9" id="KW-0057">Aromatic amino acid biosynthesis</keyword>
<gene>
    <name evidence="9" type="primary">trpF</name>
    <name evidence="11" type="ORF">NIES23_36960</name>
</gene>
<comment type="pathway">
    <text evidence="2 9">Amino-acid biosynthesis; L-tryptophan biosynthesis; L-tryptophan from chorismate: step 3/5.</text>
</comment>
<keyword evidence="5 9" id="KW-0028">Amino-acid biosynthesis</keyword>
<keyword evidence="6 9" id="KW-0822">Tryptophan biosynthesis</keyword>
<evidence type="ECO:0000256" key="7">
    <source>
        <dbReference type="ARBA" id="ARBA00023141"/>
    </source>
</evidence>
<comment type="catalytic activity">
    <reaction evidence="1 9">
        <text>N-(5-phospho-beta-D-ribosyl)anthranilate = 1-(2-carboxyphenylamino)-1-deoxy-D-ribulose 5-phosphate</text>
        <dbReference type="Rhea" id="RHEA:21540"/>
        <dbReference type="ChEBI" id="CHEBI:18277"/>
        <dbReference type="ChEBI" id="CHEBI:58613"/>
        <dbReference type="EC" id="5.3.1.24"/>
    </reaction>
</comment>
<evidence type="ECO:0000256" key="1">
    <source>
        <dbReference type="ARBA" id="ARBA00001164"/>
    </source>
</evidence>
<dbReference type="CDD" id="cd00405">
    <property type="entry name" value="PRAI"/>
    <property type="match status" value="1"/>
</dbReference>
<dbReference type="GO" id="GO:0004640">
    <property type="term" value="F:phosphoribosylanthranilate isomerase activity"/>
    <property type="evidence" value="ECO:0007669"/>
    <property type="project" value="UniProtKB-UniRule"/>
</dbReference>
<accession>A0A1Z4KPI5</accession>
<evidence type="ECO:0000256" key="8">
    <source>
        <dbReference type="ARBA" id="ARBA00023235"/>
    </source>
</evidence>
<evidence type="ECO:0000256" key="5">
    <source>
        <dbReference type="ARBA" id="ARBA00022605"/>
    </source>
</evidence>
<dbReference type="AlphaFoldDB" id="A0A1Z4KPI5"/>
<organism evidence="11 12">
    <name type="scientific">Trichormus variabilis NIES-23</name>
    <dbReference type="NCBI Taxonomy" id="1973479"/>
    <lineage>
        <taxon>Bacteria</taxon>
        <taxon>Bacillati</taxon>
        <taxon>Cyanobacteriota</taxon>
        <taxon>Cyanophyceae</taxon>
        <taxon>Nostocales</taxon>
        <taxon>Nostocaceae</taxon>
        <taxon>Trichormus</taxon>
    </lineage>
</organism>
<dbReference type="Proteomes" id="UP000217507">
    <property type="component" value="Chromosome"/>
</dbReference>
<dbReference type="InterPro" id="IPR001240">
    <property type="entry name" value="PRAI_dom"/>
</dbReference>
<proteinExistence type="inferred from homology"/>
<dbReference type="InterPro" id="IPR044643">
    <property type="entry name" value="TrpF_fam"/>
</dbReference>
<dbReference type="PANTHER" id="PTHR42894:SF1">
    <property type="entry name" value="N-(5'-PHOSPHORIBOSYL)ANTHRANILATE ISOMERASE"/>
    <property type="match status" value="1"/>
</dbReference>
<dbReference type="EC" id="5.3.1.24" evidence="3 9"/>
<dbReference type="NCBIfam" id="NF002298">
    <property type="entry name" value="PRK01222.1-4"/>
    <property type="match status" value="1"/>
</dbReference>
<feature type="domain" description="N-(5'phosphoribosyl) anthranilate isomerase (PRAI)" evidence="10">
    <location>
        <begin position="3"/>
        <end position="204"/>
    </location>
</feature>
<dbReference type="UniPathway" id="UPA00035">
    <property type="reaction ID" value="UER00042"/>
</dbReference>
<dbReference type="EMBL" id="AP018216">
    <property type="protein sequence ID" value="BAY70886.1"/>
    <property type="molecule type" value="Genomic_DNA"/>
</dbReference>
<keyword evidence="8 9" id="KW-0413">Isomerase</keyword>
<evidence type="ECO:0000256" key="2">
    <source>
        <dbReference type="ARBA" id="ARBA00004664"/>
    </source>
</evidence>
<dbReference type="GO" id="GO:0000162">
    <property type="term" value="P:L-tryptophan biosynthetic process"/>
    <property type="evidence" value="ECO:0007669"/>
    <property type="project" value="UniProtKB-UniRule"/>
</dbReference>
<dbReference type="Pfam" id="PF00697">
    <property type="entry name" value="PRAI"/>
    <property type="match status" value="1"/>
</dbReference>
<evidence type="ECO:0000313" key="12">
    <source>
        <dbReference type="Proteomes" id="UP000217507"/>
    </source>
</evidence>
<dbReference type="SMR" id="A0A1Z4KPI5"/>
<sequence length="217" mass="23727">MRVKICGITQPQQSVAIASLGATALGFICVPSSPRYVTAGQIRDAVTPLPENIDKIGVFANSSIAEIYQTVIDSGLTGVQLHGDETPEFCDQVRQSLPQVEVLKALRVRSLEHLEQAVIYTKYINTLLLDAYHPQQLGGTGQTLDWQMLQKFRPSCPWLLAGGLTPENILEALSQLNPDGIDLSSGVELKPGDKDLDKVALLFEKLESREWKKGSGE</sequence>
<dbReference type="InterPro" id="IPR011060">
    <property type="entry name" value="RibuloseP-bd_barrel"/>
</dbReference>
<dbReference type="Gene3D" id="3.20.20.70">
    <property type="entry name" value="Aldolase class I"/>
    <property type="match status" value="1"/>
</dbReference>
<dbReference type="PANTHER" id="PTHR42894">
    <property type="entry name" value="N-(5'-PHOSPHORIBOSYL)ANTHRANILATE ISOMERASE"/>
    <property type="match status" value="1"/>
</dbReference>
<dbReference type="InterPro" id="IPR013785">
    <property type="entry name" value="Aldolase_TIM"/>
</dbReference>
<comment type="similarity">
    <text evidence="9">Belongs to the TrpF family.</text>
</comment>
<evidence type="ECO:0000256" key="4">
    <source>
        <dbReference type="ARBA" id="ARBA00022272"/>
    </source>
</evidence>
<evidence type="ECO:0000256" key="6">
    <source>
        <dbReference type="ARBA" id="ARBA00022822"/>
    </source>
</evidence>
<dbReference type="HAMAP" id="MF_00135">
    <property type="entry name" value="PRAI"/>
    <property type="match status" value="1"/>
</dbReference>
<evidence type="ECO:0000256" key="3">
    <source>
        <dbReference type="ARBA" id="ARBA00012572"/>
    </source>
</evidence>